<sequence>MASNDQQNGLSETRPTAESGGKKRVIIVGAGIAGISAAVKLNEYEVKDVLVLEAMSRIGGRIHTVNYGDGVIEMGASWLHGEEGNVLYDLAREQHLIADPFEDASVEGEGRFCTDYGQILDYEAVKDVIMYLDGIKEDLSNGSYNNDNQTQSAGHVFREKYQEYIDEKISPFHDLKILWGLFNWYMKFEKIDNACANLDDVSIKTYSEWSECEGVQLINFKNGFQSVVNLLVQHLPEGTIKLDHNVEKINYDEDAVKITLENGDTFEAEHVIVTCSIGFLKDNYEDLFYPPLSHRKVEAIENAGFGTINKIYIEFEEPFWTKQDLGFQLIWTNEEREDLPSWVYDISGFDIVRGQPNLLLCWIGGQGAEDVELESDDVVVSVFIEVLRMFQKNLDITKATNVIRSRWKSNKYIRGAYSHHSIEYERKNLTNDDLVEPIAREVEVNEKRVLRPVILFAGEATDRNYYSTAHGALVSGLREAQRIIDYYKQLEE</sequence>
<dbReference type="Proteomes" id="UP000285301">
    <property type="component" value="Unassembled WGS sequence"/>
</dbReference>
<name>A0A3S3RZJ0_9ACAR</name>
<dbReference type="Gene3D" id="3.50.50.60">
    <property type="entry name" value="FAD/NAD(P)-binding domain"/>
    <property type="match status" value="1"/>
</dbReference>
<evidence type="ECO:0000313" key="5">
    <source>
        <dbReference type="Proteomes" id="UP000285301"/>
    </source>
</evidence>
<reference evidence="3 5" key="1">
    <citation type="journal article" date="2018" name="Gigascience">
        <title>Genomes of trombidid mites reveal novel predicted allergens and laterally-transferred genes associated with secondary metabolism.</title>
        <authorList>
            <person name="Dong X."/>
            <person name="Chaisiri K."/>
            <person name="Xia D."/>
            <person name="Armstrong S.D."/>
            <person name="Fang Y."/>
            <person name="Donnelly M.J."/>
            <person name="Kadowaki T."/>
            <person name="McGarry J.W."/>
            <person name="Darby A.C."/>
            <person name="Makepeace B.L."/>
        </authorList>
    </citation>
    <scope>NUCLEOTIDE SEQUENCE [LARGE SCALE GENOMIC DNA]</scope>
    <source>
        <strain evidence="3">UoL-WK</strain>
    </source>
</reference>
<dbReference type="InterPro" id="IPR002937">
    <property type="entry name" value="Amino_oxidase"/>
</dbReference>
<organism evidence="3 5">
    <name type="scientific">Dinothrombium tinctorium</name>
    <dbReference type="NCBI Taxonomy" id="1965070"/>
    <lineage>
        <taxon>Eukaryota</taxon>
        <taxon>Metazoa</taxon>
        <taxon>Ecdysozoa</taxon>
        <taxon>Arthropoda</taxon>
        <taxon>Chelicerata</taxon>
        <taxon>Arachnida</taxon>
        <taxon>Acari</taxon>
        <taxon>Acariformes</taxon>
        <taxon>Trombidiformes</taxon>
        <taxon>Prostigmata</taxon>
        <taxon>Anystina</taxon>
        <taxon>Parasitengona</taxon>
        <taxon>Trombidioidea</taxon>
        <taxon>Trombidiidae</taxon>
        <taxon>Dinothrombium</taxon>
    </lineage>
</organism>
<dbReference type="AlphaFoldDB" id="A0A3S3RZJ0"/>
<dbReference type="STRING" id="1965070.A0A3S3RZJ0"/>
<evidence type="ECO:0000313" key="2">
    <source>
        <dbReference type="EMBL" id="RWS05587.1"/>
    </source>
</evidence>
<feature type="domain" description="Amine oxidase" evidence="1">
    <location>
        <begin position="217"/>
        <end position="484"/>
    </location>
</feature>
<evidence type="ECO:0000313" key="3">
    <source>
        <dbReference type="EMBL" id="RWS07007.1"/>
    </source>
</evidence>
<gene>
    <name evidence="3" type="ORF">B4U79_04091</name>
    <name evidence="4" type="ORF">B4U79_09594</name>
    <name evidence="2" type="ORF">B4U79_13047</name>
</gene>
<keyword evidence="5" id="KW-1185">Reference proteome</keyword>
<dbReference type="Gene3D" id="3.90.660.10">
    <property type="match status" value="1"/>
</dbReference>
<dbReference type="GO" id="GO:0046592">
    <property type="term" value="F:polyamine oxidase activity"/>
    <property type="evidence" value="ECO:0007669"/>
    <property type="project" value="TreeGrafter"/>
</dbReference>
<evidence type="ECO:0000259" key="1">
    <source>
        <dbReference type="Pfam" id="PF01593"/>
    </source>
</evidence>
<comment type="caution">
    <text evidence="3">The sequence shown here is derived from an EMBL/GenBank/DDBJ whole genome shotgun (WGS) entry which is preliminary data.</text>
</comment>
<dbReference type="EMBL" id="NCKU01002171">
    <property type="protein sequence ID" value="RWS10240.1"/>
    <property type="molecule type" value="Genomic_DNA"/>
</dbReference>
<evidence type="ECO:0000313" key="4">
    <source>
        <dbReference type="EMBL" id="RWS10240.1"/>
    </source>
</evidence>
<protein>
    <submittedName>
        <fullName evidence="3">Spermine oxidase-like protein</fullName>
    </submittedName>
</protein>
<dbReference type="InterPro" id="IPR050281">
    <property type="entry name" value="Flavin_monoamine_oxidase"/>
</dbReference>
<dbReference type="PANTHER" id="PTHR10742:SF416">
    <property type="entry name" value="SPERMINE OXIDASE"/>
    <property type="match status" value="1"/>
</dbReference>
<dbReference type="Pfam" id="PF01593">
    <property type="entry name" value="Amino_oxidase"/>
    <property type="match status" value="2"/>
</dbReference>
<proteinExistence type="predicted"/>
<feature type="domain" description="Amine oxidase" evidence="1">
    <location>
        <begin position="32"/>
        <end position="93"/>
    </location>
</feature>
<accession>A0A3S3RZJ0</accession>
<dbReference type="OrthoDB" id="2019015at2759"/>
<dbReference type="SUPFAM" id="SSF51905">
    <property type="entry name" value="FAD/NAD(P)-binding domain"/>
    <property type="match status" value="1"/>
</dbReference>
<dbReference type="SUPFAM" id="SSF54373">
    <property type="entry name" value="FAD-linked reductases, C-terminal domain"/>
    <property type="match status" value="1"/>
</dbReference>
<reference evidence="3" key="2">
    <citation type="submission" date="2018-11" db="EMBL/GenBank/DDBJ databases">
        <title>Trombidioid mite genomics.</title>
        <authorList>
            <person name="Dong X."/>
        </authorList>
    </citation>
    <scope>NUCLEOTIDE SEQUENCE</scope>
    <source>
        <strain evidence="3">UoL-WK</strain>
    </source>
</reference>
<dbReference type="EMBL" id="NCKU01004683">
    <property type="protein sequence ID" value="RWS05587.1"/>
    <property type="molecule type" value="Genomic_DNA"/>
</dbReference>
<dbReference type="InterPro" id="IPR036188">
    <property type="entry name" value="FAD/NAD-bd_sf"/>
</dbReference>
<dbReference type="PANTHER" id="PTHR10742">
    <property type="entry name" value="FLAVIN MONOAMINE OXIDASE"/>
    <property type="match status" value="1"/>
</dbReference>
<dbReference type="EMBL" id="NCKU01003739">
    <property type="protein sequence ID" value="RWS07007.1"/>
    <property type="molecule type" value="Genomic_DNA"/>
</dbReference>